<dbReference type="OrthoDB" id="1258239at2"/>
<keyword evidence="1" id="KW-1133">Transmembrane helix</keyword>
<protein>
    <submittedName>
        <fullName evidence="2">Uncharacterized protein</fullName>
    </submittedName>
</protein>
<reference evidence="3" key="1">
    <citation type="submission" date="2016-11" db="EMBL/GenBank/DDBJ databases">
        <authorList>
            <person name="Varghese N."/>
            <person name="Submissions S."/>
        </authorList>
    </citation>
    <scope>NUCLEOTIDE SEQUENCE [LARGE SCALE GENOMIC DNA]</scope>
    <source>
        <strain evidence="3">DSM 27623</strain>
    </source>
</reference>
<keyword evidence="1" id="KW-0472">Membrane</keyword>
<proteinExistence type="predicted"/>
<dbReference type="AlphaFoldDB" id="A0A1N6E3B5"/>
<dbReference type="Proteomes" id="UP000185207">
    <property type="component" value="Unassembled WGS sequence"/>
</dbReference>
<gene>
    <name evidence="2" type="ORF">SAMN05444409_0256</name>
</gene>
<sequence>MKNAIVYILMFIFLLFTAENKQTLDFQQDFGTQNVSLHLLSFAKKHHLNHTLEKTALQQINDSLDSPEEINLNFSDALNVVAIAATFGFGYLLHLYFRRRTQTFHEPELILSSVKRFILLRTIRI</sequence>
<evidence type="ECO:0000313" key="2">
    <source>
        <dbReference type="EMBL" id="SIN77508.1"/>
    </source>
</evidence>
<accession>A0A1N6E3B5</accession>
<keyword evidence="1" id="KW-0812">Transmembrane</keyword>
<dbReference type="STRING" id="1416779.SAMN05444409_0256"/>
<dbReference type="RefSeq" id="WP_074233115.1">
    <property type="nucleotide sequence ID" value="NZ_FSRK01000001.1"/>
</dbReference>
<name>A0A1N6E3B5_9FLAO</name>
<dbReference type="EMBL" id="FSRK01000001">
    <property type="protein sequence ID" value="SIN77508.1"/>
    <property type="molecule type" value="Genomic_DNA"/>
</dbReference>
<evidence type="ECO:0000313" key="3">
    <source>
        <dbReference type="Proteomes" id="UP000185207"/>
    </source>
</evidence>
<keyword evidence="3" id="KW-1185">Reference proteome</keyword>
<feature type="transmembrane region" description="Helical" evidence="1">
    <location>
        <begin position="77"/>
        <end position="97"/>
    </location>
</feature>
<organism evidence="2 3">
    <name type="scientific">Epilithonimonas zeae</name>
    <dbReference type="NCBI Taxonomy" id="1416779"/>
    <lineage>
        <taxon>Bacteria</taxon>
        <taxon>Pseudomonadati</taxon>
        <taxon>Bacteroidota</taxon>
        <taxon>Flavobacteriia</taxon>
        <taxon>Flavobacteriales</taxon>
        <taxon>Weeksellaceae</taxon>
        <taxon>Chryseobacterium group</taxon>
        <taxon>Epilithonimonas</taxon>
    </lineage>
</organism>
<evidence type="ECO:0000256" key="1">
    <source>
        <dbReference type="SAM" id="Phobius"/>
    </source>
</evidence>